<organism evidence="2">
    <name type="scientific">freshwater metagenome</name>
    <dbReference type="NCBI Taxonomy" id="449393"/>
    <lineage>
        <taxon>unclassified sequences</taxon>
        <taxon>metagenomes</taxon>
        <taxon>ecological metagenomes</taxon>
    </lineage>
</organism>
<evidence type="ECO:0000313" key="2">
    <source>
        <dbReference type="EMBL" id="CAB4952911.1"/>
    </source>
</evidence>
<feature type="region of interest" description="Disordered" evidence="1">
    <location>
        <begin position="181"/>
        <end position="206"/>
    </location>
</feature>
<name>A0A6J7KC35_9ZZZZ</name>
<dbReference type="AlphaFoldDB" id="A0A6J7KC35"/>
<evidence type="ECO:0000256" key="1">
    <source>
        <dbReference type="SAM" id="MobiDB-lite"/>
    </source>
</evidence>
<reference evidence="2" key="1">
    <citation type="submission" date="2020-05" db="EMBL/GenBank/DDBJ databases">
        <authorList>
            <person name="Chiriac C."/>
            <person name="Salcher M."/>
            <person name="Ghai R."/>
            <person name="Kavagutti S V."/>
        </authorList>
    </citation>
    <scope>NUCLEOTIDE SEQUENCE</scope>
</reference>
<feature type="region of interest" description="Disordered" evidence="1">
    <location>
        <begin position="57"/>
        <end position="90"/>
    </location>
</feature>
<sequence length="391" mass="41583">MQRLADGLRERLVRRGLRCRGVDRAAERRVVQGGEEDADLVVDVDPRHILLPVAQPGPEAQAERPGHHGQRATLGGEHHAGPDEDDAHVVPLGAAGRGLPARREVAEEVVGRRVLLRDERVARVAVEAGRRAAHERPGTVLRGGDRGDELLRRLDPRGLDPPLRRRRPALEHRLAGQVDDRVAALDGGHERRVDGPGGRVAAGAPAHGLDVAERGLRLRGVAGQDGDPVAAGLQPCDEPRADQPGRSGDRDLHDVPPASGTTDPVEGTRARPVPGGRAFGTGVGARSGRSGGRPPVRGGLDRAPPGLRIGTRSGAARGWSRSARPGRPDRDQAGRASPGGPAPLRPAAAPIPAAARPRRLPPPVRCRRRPGPRRRPPRRRPGPRPGRRRTG</sequence>
<feature type="region of interest" description="Disordered" evidence="1">
    <location>
        <begin position="222"/>
        <end position="391"/>
    </location>
</feature>
<feature type="compositionally biased region" description="Basic residues" evidence="1">
    <location>
        <begin position="365"/>
        <end position="391"/>
    </location>
</feature>
<proteinExistence type="predicted"/>
<feature type="compositionally biased region" description="Basic and acidic residues" evidence="1">
    <location>
        <begin position="237"/>
        <end position="254"/>
    </location>
</feature>
<feature type="compositionally biased region" description="Low complexity" evidence="1">
    <location>
        <begin position="345"/>
        <end position="355"/>
    </location>
</feature>
<feature type="compositionally biased region" description="Gly residues" evidence="1">
    <location>
        <begin position="277"/>
        <end position="291"/>
    </location>
</feature>
<feature type="compositionally biased region" description="Basic and acidic residues" evidence="1">
    <location>
        <begin position="181"/>
        <end position="194"/>
    </location>
</feature>
<accession>A0A6J7KC35</accession>
<gene>
    <name evidence="2" type="ORF">UFOPK3564_03593</name>
</gene>
<dbReference type="EMBL" id="CAFBMK010000364">
    <property type="protein sequence ID" value="CAB4952911.1"/>
    <property type="molecule type" value="Genomic_DNA"/>
</dbReference>
<protein>
    <submittedName>
        <fullName evidence="2">Unannotated protein</fullName>
    </submittedName>
</protein>